<feature type="region of interest" description="Disordered" evidence="1">
    <location>
        <begin position="420"/>
        <end position="554"/>
    </location>
</feature>
<feature type="region of interest" description="Disordered" evidence="1">
    <location>
        <begin position="603"/>
        <end position="659"/>
    </location>
</feature>
<sequence>MRPKATLNYIQACNKPLKDEFILNFIEHVRDFARSAPAGGDGAALASFQRLLEAVQEDTASIRKELTNKSSATTGLSQDSASLWKTIRAREWQLGLKNATVPLSQSAGSSTPGVTPTELGLDSEVVVKIRDAALRKELKKAKPVDIVRRVERARAEAAKATPSLALAGHAFIAARQLPSGDISLRAHNAAAAEILRQHAQGWVKAFGPSAWVRVPTWGVVVDGVPVHSMDLDPGRIEDTKTRLIAQNQHTWGTEAKIAYVGWLVKPKRREGSLVIEFTSPLVANEAISKDPIVERGGVDSALNAKDLGIPTLSVPSKHLRAASAQARIRPGNVQPSEAKEMLLSNAPTVVAAIKPSVASARSKKMQSSAPKRHYSIANASIGSDNSYINSCADTNGGSTSNRASNMQECGPPDSCRPLSDTCPASGREKGGSLRQTDSAQSNSPSRQATQIDLVSGPRAPAGHEYPNRGSTLTHPSNESTNASTAPPKRTRRGEPVPMMSEPEKLLRKPVGKRVRSDNSEEGPSALRAKPTPAQDDEEPQLPAHPPLPPISMDIGDTDIVLRSDTSFRQLDFNIASEGGYQELMGQFTNHNNTQAQTIQIGPTTPQRAMQPVTQSASEPPSDEESSELSEPEDSDDINYEEDLTLVPTRKPSSAPRRFL</sequence>
<evidence type="ECO:0000313" key="2">
    <source>
        <dbReference type="EMBL" id="KAH8696371.1"/>
    </source>
</evidence>
<name>A0AAD4KTQ0_9EURO</name>
<evidence type="ECO:0000313" key="3">
    <source>
        <dbReference type="Proteomes" id="UP001201262"/>
    </source>
</evidence>
<dbReference type="RefSeq" id="XP_046071308.1">
    <property type="nucleotide sequence ID" value="XM_046222160.1"/>
</dbReference>
<dbReference type="EMBL" id="JAJTJA010000007">
    <property type="protein sequence ID" value="KAH8696371.1"/>
    <property type="molecule type" value="Genomic_DNA"/>
</dbReference>
<keyword evidence="3" id="KW-1185">Reference proteome</keyword>
<accession>A0AAD4KTQ0</accession>
<reference evidence="2" key="1">
    <citation type="submission" date="2021-12" db="EMBL/GenBank/DDBJ databases">
        <title>Convergent genome expansion in fungi linked to evolution of root-endophyte symbiosis.</title>
        <authorList>
            <consortium name="DOE Joint Genome Institute"/>
            <person name="Ke Y.-H."/>
            <person name="Bonito G."/>
            <person name="Liao H.-L."/>
            <person name="Looney B."/>
            <person name="Rojas-Flechas A."/>
            <person name="Nash J."/>
            <person name="Hameed K."/>
            <person name="Schadt C."/>
            <person name="Martin F."/>
            <person name="Crous P.W."/>
            <person name="Miettinen O."/>
            <person name="Magnuson J.K."/>
            <person name="Labbe J."/>
            <person name="Jacobson D."/>
            <person name="Doktycz M.J."/>
            <person name="Veneault-Fourrey C."/>
            <person name="Kuo A."/>
            <person name="Mondo S."/>
            <person name="Calhoun S."/>
            <person name="Riley R."/>
            <person name="Ohm R."/>
            <person name="LaButti K."/>
            <person name="Andreopoulos B."/>
            <person name="Pangilinan J."/>
            <person name="Nolan M."/>
            <person name="Tritt A."/>
            <person name="Clum A."/>
            <person name="Lipzen A."/>
            <person name="Daum C."/>
            <person name="Barry K."/>
            <person name="Grigoriev I.V."/>
            <person name="Vilgalys R."/>
        </authorList>
    </citation>
    <scope>NUCLEOTIDE SEQUENCE</scope>
    <source>
        <strain evidence="2">PMI_201</strain>
    </source>
</reference>
<feature type="compositionally biased region" description="Polar residues" evidence="1">
    <location>
        <begin position="433"/>
        <end position="452"/>
    </location>
</feature>
<comment type="caution">
    <text evidence="2">The sequence shown here is derived from an EMBL/GenBank/DDBJ whole genome shotgun (WGS) entry which is preliminary data.</text>
</comment>
<feature type="compositionally biased region" description="Acidic residues" evidence="1">
    <location>
        <begin position="620"/>
        <end position="643"/>
    </location>
</feature>
<feature type="compositionally biased region" description="Polar residues" evidence="1">
    <location>
        <begin position="603"/>
        <end position="616"/>
    </location>
</feature>
<dbReference type="GeneID" id="70252447"/>
<dbReference type="AlphaFoldDB" id="A0AAD4KTQ0"/>
<dbReference type="Proteomes" id="UP001201262">
    <property type="component" value="Unassembled WGS sequence"/>
</dbReference>
<proteinExistence type="predicted"/>
<organism evidence="2 3">
    <name type="scientific">Talaromyces proteolyticus</name>
    <dbReference type="NCBI Taxonomy" id="1131652"/>
    <lineage>
        <taxon>Eukaryota</taxon>
        <taxon>Fungi</taxon>
        <taxon>Dikarya</taxon>
        <taxon>Ascomycota</taxon>
        <taxon>Pezizomycotina</taxon>
        <taxon>Eurotiomycetes</taxon>
        <taxon>Eurotiomycetidae</taxon>
        <taxon>Eurotiales</taxon>
        <taxon>Trichocomaceae</taxon>
        <taxon>Talaromyces</taxon>
        <taxon>Talaromyces sect. Bacilispori</taxon>
    </lineage>
</organism>
<protein>
    <submittedName>
        <fullName evidence="2">Uncharacterized protein</fullName>
    </submittedName>
</protein>
<evidence type="ECO:0000256" key="1">
    <source>
        <dbReference type="SAM" id="MobiDB-lite"/>
    </source>
</evidence>
<feature type="compositionally biased region" description="Polar residues" evidence="1">
    <location>
        <begin position="468"/>
        <end position="484"/>
    </location>
</feature>
<gene>
    <name evidence="2" type="ORF">BGW36DRAFT_462253</name>
</gene>